<evidence type="ECO:0000259" key="3">
    <source>
        <dbReference type="Pfam" id="PF08240"/>
    </source>
</evidence>
<dbReference type="CDD" id="cd08261">
    <property type="entry name" value="Zn_ADH7"/>
    <property type="match status" value="1"/>
</dbReference>
<dbReference type="SUPFAM" id="SSF50129">
    <property type="entry name" value="GroES-like"/>
    <property type="match status" value="1"/>
</dbReference>
<dbReference type="Gene3D" id="3.90.180.10">
    <property type="entry name" value="Medium-chain alcohol dehydrogenases, catalytic domain"/>
    <property type="match status" value="1"/>
</dbReference>
<dbReference type="InterPro" id="IPR036291">
    <property type="entry name" value="NAD(P)-bd_dom_sf"/>
</dbReference>
<dbReference type="PANTHER" id="PTHR43401:SF3">
    <property type="entry name" value="L-GALACTONATE-5-DEHYDROGENASE"/>
    <property type="match status" value="1"/>
</dbReference>
<dbReference type="SUPFAM" id="SSF51735">
    <property type="entry name" value="NAD(P)-binding Rossmann-fold domains"/>
    <property type="match status" value="1"/>
</dbReference>
<feature type="domain" description="Alcohol dehydrogenase-like N-terminal" evidence="3">
    <location>
        <begin position="28"/>
        <end position="133"/>
    </location>
</feature>
<proteinExistence type="predicted"/>
<dbReference type="InterPro" id="IPR011032">
    <property type="entry name" value="GroES-like_sf"/>
</dbReference>
<dbReference type="GO" id="GO:0016491">
    <property type="term" value="F:oxidoreductase activity"/>
    <property type="evidence" value="ECO:0007669"/>
    <property type="project" value="UniProtKB-KW"/>
</dbReference>
<protein>
    <submittedName>
        <fullName evidence="4">Zinc-binding alcohol dehydrogenase family protein</fullName>
    </submittedName>
</protein>
<dbReference type="InterPro" id="IPR013154">
    <property type="entry name" value="ADH-like_N"/>
</dbReference>
<gene>
    <name evidence="4" type="ORF">FA740_01615</name>
</gene>
<dbReference type="Pfam" id="PF00107">
    <property type="entry name" value="ADH_zinc_N"/>
    <property type="match status" value="1"/>
</dbReference>
<feature type="domain" description="Alcohol dehydrogenase-like C-terminal" evidence="2">
    <location>
        <begin position="172"/>
        <end position="289"/>
    </location>
</feature>
<organism evidence="4 5">
    <name type="scientific">Paracoccus hibiscisoli</name>
    <dbReference type="NCBI Taxonomy" id="2023261"/>
    <lineage>
        <taxon>Bacteria</taxon>
        <taxon>Pseudomonadati</taxon>
        <taxon>Pseudomonadota</taxon>
        <taxon>Alphaproteobacteria</taxon>
        <taxon>Rhodobacterales</taxon>
        <taxon>Paracoccaceae</taxon>
        <taxon>Paracoccus</taxon>
    </lineage>
</organism>
<dbReference type="PANTHER" id="PTHR43401">
    <property type="entry name" value="L-THREONINE 3-DEHYDROGENASE"/>
    <property type="match status" value="1"/>
</dbReference>
<evidence type="ECO:0000256" key="1">
    <source>
        <dbReference type="ARBA" id="ARBA00023002"/>
    </source>
</evidence>
<dbReference type="Pfam" id="PF08240">
    <property type="entry name" value="ADH_N"/>
    <property type="match status" value="1"/>
</dbReference>
<evidence type="ECO:0000313" key="4">
    <source>
        <dbReference type="EMBL" id="TJZ87423.1"/>
    </source>
</evidence>
<keyword evidence="1" id="KW-0560">Oxidoreductase</keyword>
<dbReference type="InterPro" id="IPR050129">
    <property type="entry name" value="Zn_alcohol_dh"/>
</dbReference>
<evidence type="ECO:0000313" key="5">
    <source>
        <dbReference type="Proteomes" id="UP000306223"/>
    </source>
</evidence>
<dbReference type="RefSeq" id="WP_136855027.1">
    <property type="nucleotide sequence ID" value="NZ_SUNH01000003.1"/>
</dbReference>
<dbReference type="OrthoDB" id="9809185at2"/>
<sequence length="330" mass="34661">MTQMTALICAEPGALRLESRPRPEPRLGHVRVRIGHVGICGTDYHIFGGQQPFLAYPRVMGHELSGRALDASSDGTIAPGDLVVVNPYLTCGTCRACRNDAPNCCEAIAVLGVHVDGGMCEEIVVPEANLYPAHGLSETAAAMVEFLAIGAHGVARARLRPGAAALIVGAGPIGLAAAIFAGIAGAQVTLRDASPERLALAAGVLPQARTEQVGQEAQATYDAVFDATGSIAAMNRGLDWLGHGGTYVLLSVVKGDLTFPDPEFHKRETTLLASRNALKSDFDHVMACIRDGRVPVDRLATHSTTLDQAATMLPQWAADRGALIKAIIHV</sequence>
<dbReference type="AlphaFoldDB" id="A0A4U0QYK4"/>
<dbReference type="Proteomes" id="UP000306223">
    <property type="component" value="Unassembled WGS sequence"/>
</dbReference>
<accession>A0A4U0QYK4</accession>
<keyword evidence="5" id="KW-1185">Reference proteome</keyword>
<dbReference type="Gene3D" id="3.40.50.720">
    <property type="entry name" value="NAD(P)-binding Rossmann-like Domain"/>
    <property type="match status" value="1"/>
</dbReference>
<evidence type="ECO:0000259" key="2">
    <source>
        <dbReference type="Pfam" id="PF00107"/>
    </source>
</evidence>
<reference evidence="4 5" key="1">
    <citation type="submission" date="2019-04" db="EMBL/GenBank/DDBJ databases">
        <authorList>
            <person name="Li J."/>
        </authorList>
    </citation>
    <scope>NUCLEOTIDE SEQUENCE [LARGE SCALE GENOMIC DNA]</scope>
    <source>
        <strain evidence="4 5">CCTCC AB2016182</strain>
    </source>
</reference>
<dbReference type="InterPro" id="IPR013149">
    <property type="entry name" value="ADH-like_C"/>
</dbReference>
<name>A0A4U0QYK4_9RHOB</name>
<dbReference type="EMBL" id="SUNH01000003">
    <property type="protein sequence ID" value="TJZ87423.1"/>
    <property type="molecule type" value="Genomic_DNA"/>
</dbReference>
<comment type="caution">
    <text evidence="4">The sequence shown here is derived from an EMBL/GenBank/DDBJ whole genome shotgun (WGS) entry which is preliminary data.</text>
</comment>